<gene>
    <name evidence="2" type="ORF">BCR42DRAFT_455998</name>
</gene>
<dbReference type="OrthoDB" id="10257471at2759"/>
<name>A0A1X2I199_9FUNG</name>
<reference evidence="2 3" key="1">
    <citation type="submission" date="2016-07" db="EMBL/GenBank/DDBJ databases">
        <title>Pervasive Adenine N6-methylation of Active Genes in Fungi.</title>
        <authorList>
            <consortium name="DOE Joint Genome Institute"/>
            <person name="Mondo S.J."/>
            <person name="Dannebaum R.O."/>
            <person name="Kuo R.C."/>
            <person name="Labutti K."/>
            <person name="Haridas S."/>
            <person name="Kuo A."/>
            <person name="Salamov A."/>
            <person name="Ahrendt S.R."/>
            <person name="Lipzen A."/>
            <person name="Sullivan W."/>
            <person name="Andreopoulos W.B."/>
            <person name="Clum A."/>
            <person name="Lindquist E."/>
            <person name="Daum C."/>
            <person name="Ramamoorthy G.K."/>
            <person name="Gryganskyi A."/>
            <person name="Culley D."/>
            <person name="Magnuson J.K."/>
            <person name="James T.Y."/>
            <person name="O'Malley M.A."/>
            <person name="Stajich J.E."/>
            <person name="Spatafora J.W."/>
            <person name="Visel A."/>
            <person name="Grigoriev I.V."/>
        </authorList>
    </citation>
    <scope>NUCLEOTIDE SEQUENCE [LARGE SCALE GENOMIC DNA]</scope>
    <source>
        <strain evidence="2 3">NRRL 1336</strain>
    </source>
</reference>
<organism evidence="2 3">
    <name type="scientific">Absidia repens</name>
    <dbReference type="NCBI Taxonomy" id="90262"/>
    <lineage>
        <taxon>Eukaryota</taxon>
        <taxon>Fungi</taxon>
        <taxon>Fungi incertae sedis</taxon>
        <taxon>Mucoromycota</taxon>
        <taxon>Mucoromycotina</taxon>
        <taxon>Mucoromycetes</taxon>
        <taxon>Mucorales</taxon>
        <taxon>Cunninghamellaceae</taxon>
        <taxon>Absidia</taxon>
    </lineage>
</organism>
<evidence type="ECO:0000313" key="2">
    <source>
        <dbReference type="EMBL" id="ORZ07320.1"/>
    </source>
</evidence>
<dbReference type="Gene3D" id="3.80.10.10">
    <property type="entry name" value="Ribonuclease Inhibitor"/>
    <property type="match status" value="1"/>
</dbReference>
<proteinExistence type="predicted"/>
<feature type="region of interest" description="Disordered" evidence="1">
    <location>
        <begin position="1"/>
        <end position="31"/>
    </location>
</feature>
<evidence type="ECO:0000313" key="3">
    <source>
        <dbReference type="Proteomes" id="UP000193560"/>
    </source>
</evidence>
<dbReference type="Proteomes" id="UP000193560">
    <property type="component" value="Unassembled WGS sequence"/>
</dbReference>
<comment type="caution">
    <text evidence="2">The sequence shown here is derived from an EMBL/GenBank/DDBJ whole genome shotgun (WGS) entry which is preliminary data.</text>
</comment>
<dbReference type="InterPro" id="IPR032675">
    <property type="entry name" value="LRR_dom_sf"/>
</dbReference>
<dbReference type="AlphaFoldDB" id="A0A1X2I199"/>
<protein>
    <submittedName>
        <fullName evidence="2">Uncharacterized protein</fullName>
    </submittedName>
</protein>
<keyword evidence="3" id="KW-1185">Reference proteome</keyword>
<dbReference type="SUPFAM" id="SSF52047">
    <property type="entry name" value="RNI-like"/>
    <property type="match status" value="1"/>
</dbReference>
<accession>A0A1X2I199</accession>
<sequence length="303" mass="34523">MESLNDSYSDQQHTSSWDSQKQGLEMSSNSVDTEALQPHLGGNIEQRRHYAENILRDEQVKPNGTVTITPHFRQLPNEILLADDRYARGRQRNIYTWTLVSKQFYAIANPLLWIEPVLNIVDPSINVRRRMQQLLDGLAVTQQPLGDYVRTLVLSNSFCSDTDLLRLMPYIRHQHTRLSTHCPHLTSLTLSNIFLSDATFRALGQHCHQLNDLTLKAARSMGYMFVLFPIVLWKKSTSQMVIRGCFLQHGNDVASFQGLTHLTLNGAASLDLSDISQQQPQLTTRRQQQAAEDHRFLASLEGD</sequence>
<dbReference type="EMBL" id="MCGE01000035">
    <property type="protein sequence ID" value="ORZ07320.1"/>
    <property type="molecule type" value="Genomic_DNA"/>
</dbReference>
<evidence type="ECO:0000256" key="1">
    <source>
        <dbReference type="SAM" id="MobiDB-lite"/>
    </source>
</evidence>